<dbReference type="SUPFAM" id="SSF47923">
    <property type="entry name" value="Ypt/Rab-GAP domain of gyp1p"/>
    <property type="match status" value="2"/>
</dbReference>
<feature type="compositionally biased region" description="Basic and acidic residues" evidence="1">
    <location>
        <begin position="222"/>
        <end position="235"/>
    </location>
</feature>
<dbReference type="Pfam" id="PF00566">
    <property type="entry name" value="RabGAP-TBC"/>
    <property type="match status" value="1"/>
</dbReference>
<dbReference type="EMBL" id="JAVRRJ010000001">
    <property type="protein sequence ID" value="KAK5090319.1"/>
    <property type="molecule type" value="Genomic_DNA"/>
</dbReference>
<gene>
    <name evidence="3" type="ORF">LTR05_000491</name>
</gene>
<proteinExistence type="predicted"/>
<dbReference type="InterPro" id="IPR050302">
    <property type="entry name" value="Rab_GAP_TBC_domain"/>
</dbReference>
<evidence type="ECO:0000313" key="3">
    <source>
        <dbReference type="EMBL" id="KAK5090319.1"/>
    </source>
</evidence>
<protein>
    <recommendedName>
        <fullName evidence="2">Rab-GAP TBC domain-containing protein</fullName>
    </recommendedName>
</protein>
<dbReference type="Gene3D" id="1.10.472.80">
    <property type="entry name" value="Ypt/Rab-GAP domain of gyp1p, domain 3"/>
    <property type="match status" value="1"/>
</dbReference>
<sequence>MLKWRGLSQPEFSPSVVVAPRSTRIRNGQFSSPSALVELPIRKVQDVEGFLVQDAEHNPALLTVDSNFVHVNDRSWFTNNTFVHRQTFLPAVKEEEHNIHVRWHYPFPATSSQRKALPVINGHDTRSAFHCSSIDRSITGKGFLDNESVIQPSRFRSLTPALHIDAFAMPKGMTAPGSPPELTDSHSFTSDSHASQFSVSDDLSAGTMNFEEIILDDENHSVHTRSAPREVEHINKPNTHQKPIHRPVLAALQIQQTRYPELTSKTAKSAVTPYTKRTFTRPTVNPNSSYNAQRTYSESPALHENKSVPRLGQHEYSSTSASSLTLPSRRGSWQPTRKTIYEIEAEYHDSDDELPDDTSLFNVPLSPFVTRSHLAGLSPQSSAQGSPERRTHVSSPAPIPLSHARTMPNTPSKSRNGSRGTTQRKQKLNKATNHVAQSNSASTSPQSDLRFGRTKSWNLVMADLDHEARIIAEKLDFHHEASTKLDAAIINQHRSSAPGAIPLPPIQKGTLDFMPSSKEKEAVLSRTRPSWLPPKDPREEKRHLAQYKQMMQASIEAEQKKEHVLKQQRRTDDGVRDSLHRIWTYYVDPTTDLLTIDKRVNDLCWRGIPPKLRGAVWQRRIGNPMNLTDQSYTLAVGRAKEIKSKPTEELSEHEKTLREWFADIDKDAETAFPDLSMFQRHGLHWQHLIDVCEAYTVYRADIGYFYGVQLMAALMLTQVPTPAEAFRLMANCFRRSLPFAFQTGDEAVAARTYDKVKSTLDIKFPQLHAYLFLDQQNSGLGFSGREVFEHMFKTVFANGLDLDRLCRIWDIWIFEGDRYLIRTAVALLGALQSQIFEIQGDVHLRRRNIQEMLGWGPYNRTGSGYWKFDSLNNCDLFVDGIRAAGRLDYTGH</sequence>
<dbReference type="Pfam" id="PF22874">
    <property type="entry name" value="SBE2_M"/>
    <property type="match status" value="1"/>
</dbReference>
<feature type="region of interest" description="Disordered" evidence="1">
    <location>
        <begin position="264"/>
        <end position="334"/>
    </location>
</feature>
<comment type="caution">
    <text evidence="3">The sequence shown here is derived from an EMBL/GenBank/DDBJ whole genome shotgun (WGS) entry which is preliminary data.</text>
</comment>
<dbReference type="GO" id="GO:0005096">
    <property type="term" value="F:GTPase activator activity"/>
    <property type="evidence" value="ECO:0007669"/>
    <property type="project" value="TreeGrafter"/>
</dbReference>
<feature type="compositionally biased region" description="Polar residues" evidence="1">
    <location>
        <begin position="429"/>
        <end position="447"/>
    </location>
</feature>
<dbReference type="GO" id="GO:0031267">
    <property type="term" value="F:small GTPase binding"/>
    <property type="evidence" value="ECO:0007669"/>
    <property type="project" value="TreeGrafter"/>
</dbReference>
<feature type="region of interest" description="Disordered" evidence="1">
    <location>
        <begin position="375"/>
        <end position="450"/>
    </location>
</feature>
<dbReference type="AlphaFoldDB" id="A0AAN7T658"/>
<evidence type="ECO:0000256" key="1">
    <source>
        <dbReference type="SAM" id="MobiDB-lite"/>
    </source>
</evidence>
<feature type="region of interest" description="Disordered" evidence="1">
    <location>
        <begin position="222"/>
        <end position="241"/>
    </location>
</feature>
<feature type="compositionally biased region" description="Low complexity" evidence="1">
    <location>
        <begin position="317"/>
        <end position="328"/>
    </location>
</feature>
<feature type="compositionally biased region" description="Polar residues" evidence="1">
    <location>
        <begin position="275"/>
        <end position="298"/>
    </location>
</feature>
<dbReference type="PANTHER" id="PTHR47219:SF9">
    <property type="entry name" value="GTPASE ACTIVATING PROTEIN AND CENTROSOME-ASSOCIATED, ISOFORM B"/>
    <property type="match status" value="1"/>
</dbReference>
<reference evidence="3 4" key="1">
    <citation type="submission" date="2023-08" db="EMBL/GenBank/DDBJ databases">
        <title>Black Yeasts Isolated from many extreme environments.</title>
        <authorList>
            <person name="Coleine C."/>
            <person name="Stajich J.E."/>
            <person name="Selbmann L."/>
        </authorList>
    </citation>
    <scope>NUCLEOTIDE SEQUENCE [LARGE SCALE GENOMIC DNA]</scope>
    <source>
        <strain evidence="3 4">CCFEE 5910</strain>
    </source>
</reference>
<dbReference type="Gene3D" id="1.10.10.750">
    <property type="entry name" value="Ypt/Rab-GAP domain of gyp1p, domain 1"/>
    <property type="match status" value="1"/>
</dbReference>
<dbReference type="Gene3D" id="1.10.8.270">
    <property type="entry name" value="putative rabgap domain of human tbc1 domain family member 14 like domains"/>
    <property type="match status" value="1"/>
</dbReference>
<dbReference type="Proteomes" id="UP001309876">
    <property type="component" value="Unassembled WGS sequence"/>
</dbReference>
<dbReference type="InterPro" id="IPR000195">
    <property type="entry name" value="Rab-GAP-TBC_dom"/>
</dbReference>
<name>A0AAN7T658_9EURO</name>
<keyword evidence="4" id="KW-1185">Reference proteome</keyword>
<feature type="compositionally biased region" description="Polar residues" evidence="1">
    <location>
        <begin position="407"/>
        <end position="421"/>
    </location>
</feature>
<feature type="domain" description="Rab-GAP TBC" evidence="2">
    <location>
        <begin position="607"/>
        <end position="816"/>
    </location>
</feature>
<dbReference type="PANTHER" id="PTHR47219">
    <property type="entry name" value="RAB GTPASE-ACTIVATING PROTEIN 1-LIKE"/>
    <property type="match status" value="1"/>
</dbReference>
<dbReference type="InterPro" id="IPR035969">
    <property type="entry name" value="Rab-GAP_TBC_sf"/>
</dbReference>
<evidence type="ECO:0000313" key="4">
    <source>
        <dbReference type="Proteomes" id="UP001309876"/>
    </source>
</evidence>
<accession>A0AAN7T658</accession>
<organism evidence="3 4">
    <name type="scientific">Lithohypha guttulata</name>
    <dbReference type="NCBI Taxonomy" id="1690604"/>
    <lineage>
        <taxon>Eukaryota</taxon>
        <taxon>Fungi</taxon>
        <taxon>Dikarya</taxon>
        <taxon>Ascomycota</taxon>
        <taxon>Pezizomycotina</taxon>
        <taxon>Eurotiomycetes</taxon>
        <taxon>Chaetothyriomycetidae</taxon>
        <taxon>Chaetothyriales</taxon>
        <taxon>Trichomeriaceae</taxon>
        <taxon>Lithohypha</taxon>
    </lineage>
</organism>
<evidence type="ECO:0000259" key="2">
    <source>
        <dbReference type="PROSITE" id="PS50086"/>
    </source>
</evidence>
<dbReference type="InterPro" id="IPR053949">
    <property type="entry name" value="SBE2/SBE22_M"/>
</dbReference>
<dbReference type="SMART" id="SM00164">
    <property type="entry name" value="TBC"/>
    <property type="match status" value="1"/>
</dbReference>
<dbReference type="PROSITE" id="PS50086">
    <property type="entry name" value="TBC_RABGAP"/>
    <property type="match status" value="1"/>
</dbReference>